<dbReference type="EMBL" id="CM055097">
    <property type="protein sequence ID" value="KAJ7551760.1"/>
    <property type="molecule type" value="Genomic_DNA"/>
</dbReference>
<comment type="caution">
    <text evidence="1">The sequence shown here is derived from an EMBL/GenBank/DDBJ whole genome shotgun (WGS) entry which is preliminary data.</text>
</comment>
<evidence type="ECO:0000313" key="1">
    <source>
        <dbReference type="EMBL" id="KAJ7551760.1"/>
    </source>
</evidence>
<reference evidence="2" key="1">
    <citation type="journal article" date="2024" name="Proc. Natl. Acad. Sci. U.S.A.">
        <title>Extraordinary preservation of gene collinearity over three hundred million years revealed in homosporous lycophytes.</title>
        <authorList>
            <person name="Li C."/>
            <person name="Wickell D."/>
            <person name="Kuo L.Y."/>
            <person name="Chen X."/>
            <person name="Nie B."/>
            <person name="Liao X."/>
            <person name="Peng D."/>
            <person name="Ji J."/>
            <person name="Jenkins J."/>
            <person name="Williams M."/>
            <person name="Shu S."/>
            <person name="Plott C."/>
            <person name="Barry K."/>
            <person name="Rajasekar S."/>
            <person name="Grimwood J."/>
            <person name="Han X."/>
            <person name="Sun S."/>
            <person name="Hou Z."/>
            <person name="He W."/>
            <person name="Dai G."/>
            <person name="Sun C."/>
            <person name="Schmutz J."/>
            <person name="Leebens-Mack J.H."/>
            <person name="Li F.W."/>
            <person name="Wang L."/>
        </authorList>
    </citation>
    <scope>NUCLEOTIDE SEQUENCE [LARGE SCALE GENOMIC DNA]</scope>
    <source>
        <strain evidence="2">cv. PW_Plant_1</strain>
    </source>
</reference>
<accession>A0ACC2DBU5</accession>
<keyword evidence="2" id="KW-1185">Reference proteome</keyword>
<gene>
    <name evidence="1" type="ORF">O6H91_06G027300</name>
</gene>
<name>A0ACC2DBU5_DIPCM</name>
<protein>
    <submittedName>
        <fullName evidence="1">Uncharacterized protein</fullName>
    </submittedName>
</protein>
<evidence type="ECO:0000313" key="2">
    <source>
        <dbReference type="Proteomes" id="UP001162992"/>
    </source>
</evidence>
<organism evidence="1 2">
    <name type="scientific">Diphasiastrum complanatum</name>
    <name type="common">Issler's clubmoss</name>
    <name type="synonym">Lycopodium complanatum</name>
    <dbReference type="NCBI Taxonomy" id="34168"/>
    <lineage>
        <taxon>Eukaryota</taxon>
        <taxon>Viridiplantae</taxon>
        <taxon>Streptophyta</taxon>
        <taxon>Embryophyta</taxon>
        <taxon>Tracheophyta</taxon>
        <taxon>Lycopodiopsida</taxon>
        <taxon>Lycopodiales</taxon>
        <taxon>Lycopodiaceae</taxon>
        <taxon>Lycopodioideae</taxon>
        <taxon>Diphasiastrum</taxon>
    </lineage>
</organism>
<dbReference type="Proteomes" id="UP001162992">
    <property type="component" value="Chromosome 6"/>
</dbReference>
<proteinExistence type="predicted"/>
<sequence length="560" mass="62529">MEARALEDKDQEEKVLRALRKALHSLSLEAIAAAYTEADGDPKATAEILSRRFPRSSSSRNVTNTASSFTHIAPPQPQHLQHPHANPSSSLEAQYDRPLLSQLKDRHFPPLSSGPCSPRRTSGSFTQLAQSSKPSSVTPFHTSIPDRRNIRCSGDSVKSYGAQNDPAIACQSLSKSKAVKGSASFGTVSTARVRRVGDTSRSDLNWPRSSCPSAGRPKYGKNSSDIFEMEEKDALQKEKVEEFLYSMLGDGFQLGIDYVRDVLGQCQGDVAKSLEILLNACKPSSTLVDMTSNASSLTSRENHAEVDSNQSHYSVDFSIDAVSDYDIDEVEIVSEPIVKRLHAAYPSMEMKTLFEVLQANDFNYSNAVQCLIQAGVSEERLSVENPSALSREVMQSLFRAQPREKSSSKNVEQRLHEKRKQQKNQFCSTYSKVATVQTDTFSIVKEIERAHGKTYGSWDDYERHRISANQHWSSMKEYFQQAAAAYQKGEYARAGILSSKAQEHRKLAEEAKERAKSRLSSMNSVEWENDAKLDLRGQHIGVVRRLLKLNLYLLNFIPCC</sequence>